<keyword evidence="5 10" id="KW-0812">Transmembrane</keyword>
<dbReference type="PANTHER" id="PTHR43298:SF2">
    <property type="entry name" value="FMN_FAD EXPORTER YEEO-RELATED"/>
    <property type="match status" value="1"/>
</dbReference>
<evidence type="ECO:0000256" key="5">
    <source>
        <dbReference type="ARBA" id="ARBA00022692"/>
    </source>
</evidence>
<dbReference type="PIRSF" id="PIRSF006603">
    <property type="entry name" value="DinF"/>
    <property type="match status" value="1"/>
</dbReference>
<evidence type="ECO:0000313" key="12">
    <source>
        <dbReference type="Proteomes" id="UP001221838"/>
    </source>
</evidence>
<dbReference type="EMBL" id="JAQNDM010000002">
    <property type="protein sequence ID" value="MDC0714963.1"/>
    <property type="molecule type" value="Genomic_DNA"/>
</dbReference>
<proteinExistence type="predicted"/>
<dbReference type="NCBIfam" id="TIGR00797">
    <property type="entry name" value="matE"/>
    <property type="match status" value="1"/>
</dbReference>
<gene>
    <name evidence="11" type="ORF">POL68_41325</name>
</gene>
<evidence type="ECO:0000256" key="4">
    <source>
        <dbReference type="ARBA" id="ARBA00022475"/>
    </source>
</evidence>
<feature type="transmembrane region" description="Helical" evidence="10">
    <location>
        <begin position="167"/>
        <end position="188"/>
    </location>
</feature>
<feature type="transmembrane region" description="Helical" evidence="10">
    <location>
        <begin position="121"/>
        <end position="147"/>
    </location>
</feature>
<keyword evidence="8 10" id="KW-0472">Membrane</keyword>
<evidence type="ECO:0000256" key="1">
    <source>
        <dbReference type="ARBA" id="ARBA00004651"/>
    </source>
</evidence>
<evidence type="ECO:0000256" key="10">
    <source>
        <dbReference type="SAM" id="Phobius"/>
    </source>
</evidence>
<feature type="transmembrane region" description="Helical" evidence="10">
    <location>
        <begin position="297"/>
        <end position="317"/>
    </location>
</feature>
<dbReference type="InterPro" id="IPR050222">
    <property type="entry name" value="MATE_MdtK"/>
</dbReference>
<dbReference type="Pfam" id="PF01554">
    <property type="entry name" value="MatE"/>
    <property type="match status" value="2"/>
</dbReference>
<evidence type="ECO:0000256" key="3">
    <source>
        <dbReference type="ARBA" id="ARBA00022449"/>
    </source>
</evidence>
<evidence type="ECO:0000256" key="8">
    <source>
        <dbReference type="ARBA" id="ARBA00023136"/>
    </source>
</evidence>
<sequence length="481" mass="50466">MSQPSVSAELTSEAPSPVQVGKSWRASLAEAVRGSHQDFSTGPVDRALLLLSVPMVLEMVMESVFALVDVFFVSRLGSEAVATVGLTESMLTLAYTVPLGLSIGATALVSRRMGEKNPEKAASAAVQTLGLGFLLALPMSVLGVLFARPLLAALGASPSVVEQGASYTQVMLGSFVIVMPLFLISAILRGAGDAATSMRALLLANSVNIVLAPICIFGLGPVPAMGVPGAAIATTLGRCTGVVYQLHRLLRGGGRLALERRHLRLEPATMLCLLRLSGGAILQSVLGLSSWLVLMRIVASFGSAAMAGYTLVMRIILFAQQPSWGMSHAVGTLVGQSLGARDAERAERVTWRASFFTALFLGGVSLVFLTLSEPLILLFTDEADVVFHASRGLRILSWGLFLYAFVTIIPHAFNGAGDTTTPTAVNLLCAWGLQIPLAYALTGPAGLGPEGAFLAIAITYGVLGIASALLFRQGKWKTQCL</sequence>
<dbReference type="Proteomes" id="UP001221838">
    <property type="component" value="Unassembled WGS sequence"/>
</dbReference>
<dbReference type="InterPro" id="IPR048279">
    <property type="entry name" value="MdtK-like"/>
</dbReference>
<feature type="transmembrane region" description="Helical" evidence="10">
    <location>
        <begin position="200"/>
        <end position="219"/>
    </location>
</feature>
<feature type="transmembrane region" description="Helical" evidence="10">
    <location>
        <begin position="268"/>
        <end position="291"/>
    </location>
</feature>
<dbReference type="CDD" id="cd13139">
    <property type="entry name" value="MATE_like_14"/>
    <property type="match status" value="1"/>
</dbReference>
<feature type="transmembrane region" description="Helical" evidence="10">
    <location>
        <begin position="225"/>
        <end position="247"/>
    </location>
</feature>
<name>A0ABT5DQE9_9BACT</name>
<evidence type="ECO:0000256" key="7">
    <source>
        <dbReference type="ARBA" id="ARBA00023065"/>
    </source>
</evidence>
<evidence type="ECO:0000256" key="2">
    <source>
        <dbReference type="ARBA" id="ARBA00022448"/>
    </source>
</evidence>
<feature type="transmembrane region" description="Helical" evidence="10">
    <location>
        <begin position="355"/>
        <end position="375"/>
    </location>
</feature>
<feature type="transmembrane region" description="Helical" evidence="10">
    <location>
        <begin position="425"/>
        <end position="445"/>
    </location>
</feature>
<reference evidence="11 12" key="1">
    <citation type="submission" date="2022-11" db="EMBL/GenBank/DDBJ databases">
        <title>Minimal conservation of predation-associated metabolite biosynthetic gene clusters underscores biosynthetic potential of Myxococcota including descriptions for ten novel species: Archangium lansinium sp. nov., Myxococcus landrumus sp. nov., Nannocystis bai.</title>
        <authorList>
            <person name="Ahearne A."/>
            <person name="Stevens C."/>
            <person name="Dowd S."/>
        </authorList>
    </citation>
    <scope>NUCLEOTIDE SEQUENCE [LARGE SCALE GENOMIC DNA]</scope>
    <source>
        <strain evidence="11 12">NCWAL01</strain>
    </source>
</reference>
<evidence type="ECO:0000313" key="11">
    <source>
        <dbReference type="EMBL" id="MDC0714963.1"/>
    </source>
</evidence>
<keyword evidence="3" id="KW-0050">Antiport</keyword>
<comment type="subcellular location">
    <subcellularLocation>
        <location evidence="1">Cell membrane</location>
        <topology evidence="1">Multi-pass membrane protein</topology>
    </subcellularLocation>
</comment>
<keyword evidence="6 10" id="KW-1133">Transmembrane helix</keyword>
<dbReference type="InterPro" id="IPR002528">
    <property type="entry name" value="MATE_fam"/>
</dbReference>
<keyword evidence="2" id="KW-0813">Transport</keyword>
<evidence type="ECO:0000256" key="9">
    <source>
        <dbReference type="ARBA" id="ARBA00031636"/>
    </source>
</evidence>
<dbReference type="PANTHER" id="PTHR43298">
    <property type="entry name" value="MULTIDRUG RESISTANCE PROTEIN NORM-RELATED"/>
    <property type="match status" value="1"/>
</dbReference>
<feature type="transmembrane region" description="Helical" evidence="10">
    <location>
        <begin position="451"/>
        <end position="471"/>
    </location>
</feature>
<comment type="caution">
    <text evidence="11">The sequence shown here is derived from an EMBL/GenBank/DDBJ whole genome shotgun (WGS) entry which is preliminary data.</text>
</comment>
<evidence type="ECO:0000256" key="6">
    <source>
        <dbReference type="ARBA" id="ARBA00022989"/>
    </source>
</evidence>
<keyword evidence="7" id="KW-0406">Ion transport</keyword>
<keyword evidence="12" id="KW-1185">Reference proteome</keyword>
<protein>
    <recommendedName>
        <fullName evidence="9">Multidrug-efflux transporter</fullName>
    </recommendedName>
</protein>
<organism evidence="11 12">
    <name type="scientific">Stigmatella ashevillensis</name>
    <dbReference type="NCBI Taxonomy" id="2995309"/>
    <lineage>
        <taxon>Bacteria</taxon>
        <taxon>Pseudomonadati</taxon>
        <taxon>Myxococcota</taxon>
        <taxon>Myxococcia</taxon>
        <taxon>Myxococcales</taxon>
        <taxon>Cystobacterineae</taxon>
        <taxon>Archangiaceae</taxon>
        <taxon>Stigmatella</taxon>
    </lineage>
</organism>
<feature type="transmembrane region" description="Helical" evidence="10">
    <location>
        <begin position="47"/>
        <end position="72"/>
    </location>
</feature>
<feature type="transmembrane region" description="Helical" evidence="10">
    <location>
        <begin position="395"/>
        <end position="413"/>
    </location>
</feature>
<feature type="transmembrane region" description="Helical" evidence="10">
    <location>
        <begin position="92"/>
        <end position="109"/>
    </location>
</feature>
<accession>A0ABT5DQE9</accession>
<keyword evidence="4" id="KW-1003">Cell membrane</keyword>
<dbReference type="RefSeq" id="WP_272145643.1">
    <property type="nucleotide sequence ID" value="NZ_JAQNDM010000002.1"/>
</dbReference>